<reference evidence="1 2" key="1">
    <citation type="submission" date="2019-07" db="EMBL/GenBank/DDBJ databases">
        <title>Whole genome shotgun sequence of Acetobacter nitrogenifigens NBRC 105050.</title>
        <authorList>
            <person name="Hosoyama A."/>
            <person name="Uohara A."/>
            <person name="Ohji S."/>
            <person name="Ichikawa N."/>
        </authorList>
    </citation>
    <scope>NUCLEOTIDE SEQUENCE [LARGE SCALE GENOMIC DNA]</scope>
    <source>
        <strain evidence="1 2">NBRC 105050</strain>
    </source>
</reference>
<sequence>MSDIVAHLSQADLNSIAELVRQSIANSAPHPPSAPDAIKLSPSDIQAIVAGMKDASSGTGVRILTSDGALHLVDDSKPLAKPWYVTYAPQIVSAAQILVTGFVGYIGW</sequence>
<proteinExistence type="predicted"/>
<name>A0A511X8S3_9PROT</name>
<organism evidence="1 2">
    <name type="scientific">Acetobacter nitrogenifigens DSM 23921 = NBRC 105050</name>
    <dbReference type="NCBI Taxonomy" id="1120919"/>
    <lineage>
        <taxon>Bacteria</taxon>
        <taxon>Pseudomonadati</taxon>
        <taxon>Pseudomonadota</taxon>
        <taxon>Alphaproteobacteria</taxon>
        <taxon>Acetobacterales</taxon>
        <taxon>Acetobacteraceae</taxon>
        <taxon>Acetobacter</taxon>
    </lineage>
</organism>
<protein>
    <submittedName>
        <fullName evidence="1">Uncharacterized protein</fullName>
    </submittedName>
</protein>
<comment type="caution">
    <text evidence="1">The sequence shown here is derived from an EMBL/GenBank/DDBJ whole genome shotgun (WGS) entry which is preliminary data.</text>
</comment>
<dbReference type="RefSeq" id="WP_026397974.1">
    <property type="nucleotide sequence ID" value="NZ_AUBI01000006.1"/>
</dbReference>
<evidence type="ECO:0000313" key="2">
    <source>
        <dbReference type="Proteomes" id="UP000321635"/>
    </source>
</evidence>
<keyword evidence="2" id="KW-1185">Reference proteome</keyword>
<gene>
    <name evidence="1" type="ORF">ANI02nite_12230</name>
</gene>
<dbReference type="Proteomes" id="UP000321635">
    <property type="component" value="Unassembled WGS sequence"/>
</dbReference>
<dbReference type="AlphaFoldDB" id="A0A511X8S3"/>
<accession>A0A511X8S3</accession>
<evidence type="ECO:0000313" key="1">
    <source>
        <dbReference type="EMBL" id="GEN59339.1"/>
    </source>
</evidence>
<dbReference type="EMBL" id="BJYF01000006">
    <property type="protein sequence ID" value="GEN59339.1"/>
    <property type="molecule type" value="Genomic_DNA"/>
</dbReference>